<evidence type="ECO:0000256" key="1">
    <source>
        <dbReference type="SAM" id="MobiDB-lite"/>
    </source>
</evidence>
<keyword evidence="3" id="KW-1185">Reference proteome</keyword>
<evidence type="ECO:0000313" key="2">
    <source>
        <dbReference type="EMBL" id="GFF13565.1"/>
    </source>
</evidence>
<dbReference type="OrthoDB" id="4183264at2759"/>
<gene>
    <name evidence="2" type="ORF">ATEIFO6365_0002067600</name>
</gene>
<reference evidence="2 3" key="1">
    <citation type="submission" date="2020-01" db="EMBL/GenBank/DDBJ databases">
        <title>Aspergillus terreus IFO 6365 whole genome shotgun sequence.</title>
        <authorList>
            <person name="Kanamasa S."/>
            <person name="Takahashi H."/>
        </authorList>
    </citation>
    <scope>NUCLEOTIDE SEQUENCE [LARGE SCALE GENOMIC DNA]</scope>
    <source>
        <strain evidence="2 3">IFO 6365</strain>
    </source>
</reference>
<dbReference type="Proteomes" id="UP000452235">
    <property type="component" value="Unassembled WGS sequence"/>
</dbReference>
<proteinExistence type="predicted"/>
<feature type="region of interest" description="Disordered" evidence="1">
    <location>
        <begin position="469"/>
        <end position="499"/>
    </location>
</feature>
<evidence type="ECO:0000313" key="3">
    <source>
        <dbReference type="Proteomes" id="UP000452235"/>
    </source>
</evidence>
<sequence>MNMFPLSPADVPRSQDGDITAPIDIPFDEDGRHYPLTDEKAREVAEAQFQELEELMDNFTRGFDPGNFSREVMSLLPMLAERATPGSFKHLLVLLLENWPKMQSIQASLEDWLRGHYQRWAITHPSDTSITDEMYFGSEIEMLRKLLAPLRGDDTGKVFWMNTRLPDCAKVCKQLEASAKVIEEFKRDILASIESRGEDRTIYNSLPVSHERTVMISMRQLRLDACKATLSWDGFRQSDIELTRFYQFYKEYVSTYQPAKARASGWLPPNTPQVPHISVNAPREDDLVSWPSAYRQNASLDLLLKTALWLSVARGLAAVHLFCDVARMFTIHKPPQGAKDSLISFLLHLTQIRVSADGVQSRLASPFPYRDEKLAEYNPDYFDDVWKSNRNLTEGLVENLSLLDKNNPGNFKLARPPRGNRPLRKELRSIAQTAVVRGSLAGTWPLRAHHFGRSRPKDTVQYSESFHPVETAHASSAQTLGTARGLTKRKARDKRDRAV</sequence>
<dbReference type="EMBL" id="BLJY01000002">
    <property type="protein sequence ID" value="GFF13565.1"/>
    <property type="molecule type" value="Genomic_DNA"/>
</dbReference>
<organism evidence="2 3">
    <name type="scientific">Aspergillus terreus</name>
    <dbReference type="NCBI Taxonomy" id="33178"/>
    <lineage>
        <taxon>Eukaryota</taxon>
        <taxon>Fungi</taxon>
        <taxon>Dikarya</taxon>
        <taxon>Ascomycota</taxon>
        <taxon>Pezizomycotina</taxon>
        <taxon>Eurotiomycetes</taxon>
        <taxon>Eurotiomycetidae</taxon>
        <taxon>Eurotiales</taxon>
        <taxon>Aspergillaceae</taxon>
        <taxon>Aspergillus</taxon>
        <taxon>Aspergillus subgen. Circumdati</taxon>
    </lineage>
</organism>
<dbReference type="AlphaFoldDB" id="A0A5M3YV24"/>
<dbReference type="VEuPathDB" id="FungiDB:ATEG_02581"/>
<name>A0A5M3YV24_ASPTE</name>
<comment type="caution">
    <text evidence="2">The sequence shown here is derived from an EMBL/GenBank/DDBJ whole genome shotgun (WGS) entry which is preliminary data.</text>
</comment>
<protein>
    <submittedName>
        <fullName evidence="2">Uncharacterized protein</fullName>
    </submittedName>
</protein>
<feature type="region of interest" description="Disordered" evidence="1">
    <location>
        <begin position="1"/>
        <end position="23"/>
    </location>
</feature>
<accession>A0A5M3YV24</accession>